<evidence type="ECO:0000313" key="3">
    <source>
        <dbReference type="Proteomes" id="UP001281614"/>
    </source>
</evidence>
<dbReference type="EMBL" id="VYYT01000877">
    <property type="protein sequence ID" value="KAK2728620.1"/>
    <property type="molecule type" value="Genomic_DNA"/>
</dbReference>
<keyword evidence="3" id="KW-1185">Reference proteome</keyword>
<feature type="compositionally biased region" description="Polar residues" evidence="1">
    <location>
        <begin position="463"/>
        <end position="474"/>
    </location>
</feature>
<gene>
    <name evidence="2" type="ORF">CKAH01_10750</name>
</gene>
<evidence type="ECO:0000313" key="2">
    <source>
        <dbReference type="EMBL" id="KAK2728620.1"/>
    </source>
</evidence>
<dbReference type="Pfam" id="PF14441">
    <property type="entry name" value="OTT_1508_deam"/>
    <property type="match status" value="1"/>
</dbReference>
<sequence>MTLEIAGKVQKRFVQDAVLLHKLDPVRGSPTTYGLDRHPHDADGSREVLLKRKFLDSIALLASTHKNADRVSAATLEIGAPEGTVVRIASNAGVCDTTLLLLRDLISDLHDVSNRGRCKLMSWSGLTTERRIDVLMKIIRIDVEKIRYYFEKLHRVQSEVPDIMNTLVLLSSEPAFADAQQFSAWMENLSAVTAVATGASAMQLLPHILWAEKAKWEYSTYIEAIFSAQGSQLPWWIYHIYKLGRYAVASRALCQLPAEYPGLFCPMRIEPIHSPPRLDFSIPPHERPLSEVLRRIVGDREDEFATRLASVWGATNPESYFRKASHLRLAVHAEMQLVGFYDQHPELIPSFRFIGVSKKSCFLCQKFLHMHSASFSVSSSHQKLYLAWRSPPTSNSKLHKTYRSIITNMCSSMETMARQELQYRIGSARNIQLDSTAGVSISGLVDLVDYRPVSPLDTVIDQHASSSPGSTIDNETPAGAPLRIDEDLSATAGGGASSTSRSPDCNGHQPTGFVFNIVRADDSQRRDVVSSDDILNSSQEPSWQMLVDLLSSDDQFGVRFNQEREFFVVNDALWVRNERQFHACMQFLRNSSCCNAEVQVRTYASISSDVTQSINSCPFSGIIPSKPMSTLMSRECNNYNNAETLLRA</sequence>
<name>A0AAD9XWG9_COLKA</name>
<dbReference type="PANTHER" id="PTHR42037">
    <property type="match status" value="1"/>
</dbReference>
<comment type="caution">
    <text evidence="2">The sequence shown here is derived from an EMBL/GenBank/DDBJ whole genome shotgun (WGS) entry which is preliminary data.</text>
</comment>
<accession>A0AAD9XWG9</accession>
<dbReference type="PANTHER" id="PTHR42037:SF1">
    <property type="match status" value="1"/>
</dbReference>
<dbReference type="AlphaFoldDB" id="A0AAD9XWG9"/>
<feature type="region of interest" description="Disordered" evidence="1">
    <location>
        <begin position="488"/>
        <end position="507"/>
    </location>
</feature>
<protein>
    <submittedName>
        <fullName evidence="2">Uncharacterized protein</fullName>
    </submittedName>
</protein>
<dbReference type="Proteomes" id="UP001281614">
    <property type="component" value="Unassembled WGS sequence"/>
</dbReference>
<proteinExistence type="predicted"/>
<dbReference type="InterPro" id="IPR027796">
    <property type="entry name" value="OTT_1508_deam-like"/>
</dbReference>
<evidence type="ECO:0000256" key="1">
    <source>
        <dbReference type="SAM" id="MobiDB-lite"/>
    </source>
</evidence>
<feature type="region of interest" description="Disordered" evidence="1">
    <location>
        <begin position="460"/>
        <end position="480"/>
    </location>
</feature>
<organism evidence="2 3">
    <name type="scientific">Colletotrichum kahawae</name>
    <name type="common">Coffee berry disease fungus</name>
    <dbReference type="NCBI Taxonomy" id="34407"/>
    <lineage>
        <taxon>Eukaryota</taxon>
        <taxon>Fungi</taxon>
        <taxon>Dikarya</taxon>
        <taxon>Ascomycota</taxon>
        <taxon>Pezizomycotina</taxon>
        <taxon>Sordariomycetes</taxon>
        <taxon>Hypocreomycetidae</taxon>
        <taxon>Glomerellales</taxon>
        <taxon>Glomerellaceae</taxon>
        <taxon>Colletotrichum</taxon>
        <taxon>Colletotrichum gloeosporioides species complex</taxon>
    </lineage>
</organism>
<reference evidence="2" key="1">
    <citation type="submission" date="2023-02" db="EMBL/GenBank/DDBJ databases">
        <title>Colletotrichum kahawae CIFC_Que2 genome sequencing and assembly.</title>
        <authorList>
            <person name="Baroncelli R."/>
        </authorList>
    </citation>
    <scope>NUCLEOTIDE SEQUENCE</scope>
    <source>
        <strain evidence="2">CIFC_Que2</strain>
    </source>
</reference>